<feature type="domain" description="Citrate transporter-like" evidence="8">
    <location>
        <begin position="16"/>
        <end position="324"/>
    </location>
</feature>
<keyword evidence="2" id="KW-0813">Transport</keyword>
<evidence type="ECO:0000256" key="4">
    <source>
        <dbReference type="ARBA" id="ARBA00022692"/>
    </source>
</evidence>
<reference evidence="9 10" key="1">
    <citation type="submission" date="2019-07" db="EMBL/GenBank/DDBJ databases">
        <title>Bifidobacterium asteroides genomes.</title>
        <authorList>
            <person name="Zheng H."/>
        </authorList>
    </citation>
    <scope>NUCLEOTIDE SEQUENCE [LARGE SCALE GENOMIC DNA]</scope>
    <source>
        <strain evidence="9 10">W8102</strain>
    </source>
</reference>
<evidence type="ECO:0000256" key="7">
    <source>
        <dbReference type="SAM" id="Phobius"/>
    </source>
</evidence>
<dbReference type="Pfam" id="PF03600">
    <property type="entry name" value="CitMHS"/>
    <property type="match status" value="1"/>
</dbReference>
<feature type="transmembrane region" description="Helical" evidence="7">
    <location>
        <begin position="226"/>
        <end position="244"/>
    </location>
</feature>
<evidence type="ECO:0000313" key="9">
    <source>
        <dbReference type="EMBL" id="TSJ84446.1"/>
    </source>
</evidence>
<feature type="transmembrane region" description="Helical" evidence="7">
    <location>
        <begin position="335"/>
        <end position="359"/>
    </location>
</feature>
<keyword evidence="6 7" id="KW-0472">Membrane</keyword>
<dbReference type="InterPro" id="IPR004680">
    <property type="entry name" value="Cit_transptr-like_dom"/>
</dbReference>
<feature type="transmembrane region" description="Helical" evidence="7">
    <location>
        <begin position="50"/>
        <end position="70"/>
    </location>
</feature>
<organism evidence="9 10">
    <name type="scientific">Bifidobacterium apousia</name>
    <dbReference type="NCBI Taxonomy" id="2750996"/>
    <lineage>
        <taxon>Bacteria</taxon>
        <taxon>Bacillati</taxon>
        <taxon>Actinomycetota</taxon>
        <taxon>Actinomycetes</taxon>
        <taxon>Bifidobacteriales</taxon>
        <taxon>Bifidobacteriaceae</taxon>
        <taxon>Bifidobacterium</taxon>
    </lineage>
</organism>
<evidence type="ECO:0000256" key="3">
    <source>
        <dbReference type="ARBA" id="ARBA00022475"/>
    </source>
</evidence>
<dbReference type="PANTHER" id="PTHR43302:SF5">
    <property type="entry name" value="TRANSPORTER ARSB-RELATED"/>
    <property type="match status" value="1"/>
</dbReference>
<keyword evidence="4 7" id="KW-0812">Transmembrane</keyword>
<accession>A0A556R6C5</accession>
<name>A0A556R6C5_9BIFI</name>
<dbReference type="Proteomes" id="UP000316508">
    <property type="component" value="Unassembled WGS sequence"/>
</dbReference>
<gene>
    <name evidence="9" type="ORF">FPK30_02710</name>
</gene>
<sequence length="404" mass="44509">MQHRVIGLLKNETVLVVAAVIALVSCILIPPDRQYLGYIHVNTLTQLGSLMMVVCGFQRIGVFHAIGAGLLSLVRSVRGLALVLVSLPFFSSMFITNDVALVTFVPFAIAVLIMAGLENHALLIVTLMTLGANVGSMLTPIGNAHNLYLKARSEMPAGEFLLLMAPYALAAALMLFLCCWFVFRNQHLNKFEGMDAQEIRRSILAPREEGIQPQVKEMQQSSGWRITVYLLLFLVCLLGVAKLIPQWAMVLVVAVTFLICDRRVFLHVDWGLLLTFVAFFIFIGNARRIPQFYNLVSGLVNIHPLITSVLCSQVISNVPTALLVSGFSTAWRPIILGTNLGGLGTLVASMASLISYKAVVKQYPGKKGDYLKIYTAFNLLFLVVLVGMALLLEETTPINQEWCR</sequence>
<feature type="transmembrane region" description="Helical" evidence="7">
    <location>
        <begin position="161"/>
        <end position="183"/>
    </location>
</feature>
<feature type="transmembrane region" description="Helical" evidence="7">
    <location>
        <begin position="122"/>
        <end position="141"/>
    </location>
</feature>
<evidence type="ECO:0000256" key="2">
    <source>
        <dbReference type="ARBA" id="ARBA00022448"/>
    </source>
</evidence>
<evidence type="ECO:0000256" key="6">
    <source>
        <dbReference type="ARBA" id="ARBA00023136"/>
    </source>
</evidence>
<evidence type="ECO:0000313" key="10">
    <source>
        <dbReference type="Proteomes" id="UP000316508"/>
    </source>
</evidence>
<feature type="transmembrane region" description="Helical" evidence="7">
    <location>
        <begin position="371"/>
        <end position="392"/>
    </location>
</feature>
<feature type="transmembrane region" description="Helical" evidence="7">
    <location>
        <begin position="264"/>
        <end position="283"/>
    </location>
</feature>
<evidence type="ECO:0000256" key="5">
    <source>
        <dbReference type="ARBA" id="ARBA00022989"/>
    </source>
</evidence>
<comment type="caution">
    <text evidence="9">The sequence shown here is derived from an EMBL/GenBank/DDBJ whole genome shotgun (WGS) entry which is preliminary data.</text>
</comment>
<comment type="subcellular location">
    <subcellularLocation>
        <location evidence="1">Cell membrane</location>
        <topology evidence="1">Multi-pass membrane protein</topology>
    </subcellularLocation>
</comment>
<keyword evidence="3" id="KW-1003">Cell membrane</keyword>
<dbReference type="GO" id="GO:0005886">
    <property type="term" value="C:plasma membrane"/>
    <property type="evidence" value="ECO:0007669"/>
    <property type="project" value="UniProtKB-SubCell"/>
</dbReference>
<dbReference type="RefSeq" id="WP_144085163.1">
    <property type="nucleotide sequence ID" value="NZ_VMHK01000001.1"/>
</dbReference>
<feature type="transmembrane region" description="Helical" evidence="7">
    <location>
        <begin position="295"/>
        <end position="315"/>
    </location>
</feature>
<keyword evidence="5 7" id="KW-1133">Transmembrane helix</keyword>
<evidence type="ECO:0000256" key="1">
    <source>
        <dbReference type="ARBA" id="ARBA00004651"/>
    </source>
</evidence>
<dbReference type="GO" id="GO:0055085">
    <property type="term" value="P:transmembrane transport"/>
    <property type="evidence" value="ECO:0007669"/>
    <property type="project" value="InterPro"/>
</dbReference>
<dbReference type="PANTHER" id="PTHR43302">
    <property type="entry name" value="TRANSPORTER ARSB-RELATED"/>
    <property type="match status" value="1"/>
</dbReference>
<keyword evidence="10" id="KW-1185">Reference proteome</keyword>
<protein>
    <submittedName>
        <fullName evidence="9">Anion transporter</fullName>
    </submittedName>
</protein>
<feature type="transmembrane region" description="Helical" evidence="7">
    <location>
        <begin position="77"/>
        <end position="95"/>
    </location>
</feature>
<feature type="transmembrane region" description="Helical" evidence="7">
    <location>
        <begin position="101"/>
        <end position="117"/>
    </location>
</feature>
<feature type="transmembrane region" description="Helical" evidence="7">
    <location>
        <begin position="12"/>
        <end position="30"/>
    </location>
</feature>
<proteinExistence type="predicted"/>
<dbReference type="PROSITE" id="PS51257">
    <property type="entry name" value="PROKAR_LIPOPROTEIN"/>
    <property type="match status" value="1"/>
</dbReference>
<dbReference type="EMBL" id="VMHK01000001">
    <property type="protein sequence ID" value="TSJ84446.1"/>
    <property type="molecule type" value="Genomic_DNA"/>
</dbReference>
<dbReference type="AlphaFoldDB" id="A0A556R6C5"/>
<evidence type="ECO:0000259" key="8">
    <source>
        <dbReference type="Pfam" id="PF03600"/>
    </source>
</evidence>